<evidence type="ECO:0000313" key="2">
    <source>
        <dbReference type="EMBL" id="MXP74125.1"/>
    </source>
</evidence>
<sequence length="166" mass="19026">MKNLVKTEIAVKTEILSSEDGNRTYSIKKEITGIAGSHAYFILLYPTRTQENCYVEDSTNNHLLNHLAELGLNSYTIINLFAQVTQSRLSLAGLTVNEENMNYINDNIGVHPLFLGIRHSQSYWKLVEYPRKKILKELLERIKPKKNEKETKSKTTTKNSVKGKQK</sequence>
<gene>
    <name evidence="2" type="ORF">GN277_01330</name>
</gene>
<dbReference type="Pfam" id="PF07799">
    <property type="entry name" value="DUF1643"/>
    <property type="match status" value="1"/>
</dbReference>
<protein>
    <submittedName>
        <fullName evidence="2">DUF1643 domain-containing protein</fullName>
    </submittedName>
</protein>
<dbReference type="RefSeq" id="WP_159749189.1">
    <property type="nucleotide sequence ID" value="NZ_WUQX01000001.1"/>
</dbReference>
<accession>A0A7X3SH80</accession>
<evidence type="ECO:0000313" key="3">
    <source>
        <dbReference type="Proteomes" id="UP000460412"/>
    </source>
</evidence>
<reference evidence="2 3" key="1">
    <citation type="submission" date="2019-12" db="EMBL/GenBank/DDBJ databases">
        <title>Sporaefaciens musculi gen. nov., sp. nov., a novel bacterium isolated from the caecum of an obese mouse.</title>
        <authorList>
            <person name="Rasmussen T.S."/>
            <person name="Streidl T."/>
            <person name="Hitch T.C.A."/>
            <person name="Wortmann E."/>
            <person name="Deptula P."/>
            <person name="Hansen M."/>
            <person name="Nielsen D.S."/>
            <person name="Clavel T."/>
            <person name="Vogensen F.K."/>
        </authorList>
    </citation>
    <scope>NUCLEOTIDE SEQUENCE [LARGE SCALE GENOMIC DNA]</scope>
    <source>
        <strain evidence="2 3">WCA-9-b2</strain>
    </source>
</reference>
<dbReference type="InterPro" id="IPR012441">
    <property type="entry name" value="DUF1643"/>
</dbReference>
<organism evidence="2 3">
    <name type="scientific">Sporofaciens musculi</name>
    <dbReference type="NCBI Taxonomy" id="2681861"/>
    <lineage>
        <taxon>Bacteria</taxon>
        <taxon>Bacillati</taxon>
        <taxon>Bacillota</taxon>
        <taxon>Clostridia</taxon>
        <taxon>Lachnospirales</taxon>
        <taxon>Lachnospiraceae</taxon>
        <taxon>Sporofaciens</taxon>
    </lineage>
</organism>
<evidence type="ECO:0000256" key="1">
    <source>
        <dbReference type="SAM" id="MobiDB-lite"/>
    </source>
</evidence>
<dbReference type="EMBL" id="WUQX01000001">
    <property type="protein sequence ID" value="MXP74125.1"/>
    <property type="molecule type" value="Genomic_DNA"/>
</dbReference>
<name>A0A7X3SH80_9FIRM</name>
<dbReference type="Proteomes" id="UP000460412">
    <property type="component" value="Unassembled WGS sequence"/>
</dbReference>
<proteinExistence type="predicted"/>
<keyword evidence="3" id="KW-1185">Reference proteome</keyword>
<feature type="region of interest" description="Disordered" evidence="1">
    <location>
        <begin position="145"/>
        <end position="166"/>
    </location>
</feature>
<dbReference type="AlphaFoldDB" id="A0A7X3SH80"/>
<comment type="caution">
    <text evidence="2">The sequence shown here is derived from an EMBL/GenBank/DDBJ whole genome shotgun (WGS) entry which is preliminary data.</text>
</comment>